<dbReference type="SMART" id="SM00530">
    <property type="entry name" value="HTH_XRE"/>
    <property type="match status" value="1"/>
</dbReference>
<keyword evidence="3" id="KW-1185">Reference proteome</keyword>
<dbReference type="Pfam" id="PF13560">
    <property type="entry name" value="HTH_31"/>
    <property type="match status" value="1"/>
</dbReference>
<accession>A0A286DZD5</accession>
<protein>
    <submittedName>
        <fullName evidence="2">Helix-turn-helix domain-containing protein</fullName>
    </submittedName>
</protein>
<proteinExistence type="predicted"/>
<dbReference type="SUPFAM" id="SSF47413">
    <property type="entry name" value="lambda repressor-like DNA-binding domains"/>
    <property type="match status" value="1"/>
</dbReference>
<dbReference type="PROSITE" id="PS50943">
    <property type="entry name" value="HTH_CROC1"/>
    <property type="match status" value="1"/>
</dbReference>
<evidence type="ECO:0000259" key="1">
    <source>
        <dbReference type="PROSITE" id="PS50943"/>
    </source>
</evidence>
<evidence type="ECO:0000313" key="2">
    <source>
        <dbReference type="EMBL" id="SOD64029.1"/>
    </source>
</evidence>
<sequence>MRATHKPMHAAHIRALLTLGKLYEGDGIRVNWASRAIGQAATAGDYGRVVRLARENRRQTQRQLGEACGASQSAISRMESRGTGSYDMKMLEAVARHLEIPLHLVGLAQKEQSVGPMERRNFLGAAAAAVAAPALPPGATSRHADGSADRVRLATTAYRQLDGTTPSHRLVVPVRAHLELVQHLARGAEGGKARERLDEAGSEAASLAGWLSWDMGDMGSARTWYGTAVTVAKRSSHGLLVAYQLGSLAQLEAHAGNRTRALAHVASARYHLTSPLTVAEAWLLMIEGMAHASGGDASAANQALNAADEAVDNMAEEAPPWPWVFRFGHAKIAAARLTCGAWLSLPEWIASAQATAGGVLTSGHEKQRALALLDIAQGHIAAGRLDAAFTIGRSALESGLRHRSGRIVERARVLRRSYRATTPPQVVREFDERLHSTYM</sequence>
<feature type="domain" description="HTH cro/C1-type" evidence="1">
    <location>
        <begin position="50"/>
        <end position="105"/>
    </location>
</feature>
<name>A0A286DZD5_9ACTN</name>
<dbReference type="InterPro" id="IPR001387">
    <property type="entry name" value="Cro/C1-type_HTH"/>
</dbReference>
<dbReference type="Proteomes" id="UP000219072">
    <property type="component" value="Unassembled WGS sequence"/>
</dbReference>
<dbReference type="CDD" id="cd00093">
    <property type="entry name" value="HTH_XRE"/>
    <property type="match status" value="1"/>
</dbReference>
<dbReference type="Gene3D" id="1.10.260.40">
    <property type="entry name" value="lambda repressor-like DNA-binding domains"/>
    <property type="match status" value="1"/>
</dbReference>
<dbReference type="AlphaFoldDB" id="A0A286DZD5"/>
<dbReference type="InterPro" id="IPR010982">
    <property type="entry name" value="Lambda_DNA-bd_dom_sf"/>
</dbReference>
<gene>
    <name evidence="2" type="ORF">SAMN06297387_1148</name>
</gene>
<dbReference type="GO" id="GO:0003677">
    <property type="term" value="F:DNA binding"/>
    <property type="evidence" value="ECO:0007669"/>
    <property type="project" value="InterPro"/>
</dbReference>
<reference evidence="2 3" key="1">
    <citation type="submission" date="2017-09" db="EMBL/GenBank/DDBJ databases">
        <authorList>
            <person name="Ehlers B."/>
            <person name="Leendertz F.H."/>
        </authorList>
    </citation>
    <scope>NUCLEOTIDE SEQUENCE [LARGE SCALE GENOMIC DNA]</scope>
    <source>
        <strain evidence="2 3">CGMCC 4.7095</strain>
    </source>
</reference>
<dbReference type="EMBL" id="OCNE01000014">
    <property type="protein sequence ID" value="SOD64029.1"/>
    <property type="molecule type" value="Genomic_DNA"/>
</dbReference>
<evidence type="ECO:0000313" key="3">
    <source>
        <dbReference type="Proteomes" id="UP000219072"/>
    </source>
</evidence>
<organism evidence="2 3">
    <name type="scientific">Streptomyces zhaozhouensis</name>
    <dbReference type="NCBI Taxonomy" id="1300267"/>
    <lineage>
        <taxon>Bacteria</taxon>
        <taxon>Bacillati</taxon>
        <taxon>Actinomycetota</taxon>
        <taxon>Actinomycetes</taxon>
        <taxon>Kitasatosporales</taxon>
        <taxon>Streptomycetaceae</taxon>
        <taxon>Streptomyces</taxon>
    </lineage>
</organism>